<gene>
    <name evidence="1" type="ORF">E1163_01610</name>
</gene>
<proteinExistence type="predicted"/>
<comment type="caution">
    <text evidence="1">The sequence shown here is derived from an EMBL/GenBank/DDBJ whole genome shotgun (WGS) entry which is preliminary data.</text>
</comment>
<dbReference type="Proteomes" id="UP000798808">
    <property type="component" value="Unassembled WGS sequence"/>
</dbReference>
<name>A0ABW9RL51_9BACT</name>
<dbReference type="RefSeq" id="WP_155168789.1">
    <property type="nucleotide sequence ID" value="NZ_BAAAFL010000012.1"/>
</dbReference>
<accession>A0ABW9RL51</accession>
<protein>
    <submittedName>
        <fullName evidence="1">Uncharacterized protein</fullName>
    </submittedName>
</protein>
<keyword evidence="2" id="KW-1185">Reference proteome</keyword>
<organism evidence="1 2">
    <name type="scientific">Fulvivirga kasyanovii</name>
    <dbReference type="NCBI Taxonomy" id="396812"/>
    <lineage>
        <taxon>Bacteria</taxon>
        <taxon>Pseudomonadati</taxon>
        <taxon>Bacteroidota</taxon>
        <taxon>Cytophagia</taxon>
        <taxon>Cytophagales</taxon>
        <taxon>Fulvivirgaceae</taxon>
        <taxon>Fulvivirga</taxon>
    </lineage>
</organism>
<sequence length="135" mass="15939">MMYSRNIELFKDLSQNDYDNQHYDFHNDFDCTRILFEDETLILFFKKINEDLMLKLCFNKVDIVKTLFFNAEDVAVLTIDTLYRGRAVVNGELLDLSKDGKGYFYLEFYEGQMMEFWADSIILSKTSVDTSDSNL</sequence>
<dbReference type="EMBL" id="SMLW01000261">
    <property type="protein sequence ID" value="MTI23640.1"/>
    <property type="molecule type" value="Genomic_DNA"/>
</dbReference>
<evidence type="ECO:0000313" key="1">
    <source>
        <dbReference type="EMBL" id="MTI23640.1"/>
    </source>
</evidence>
<evidence type="ECO:0000313" key="2">
    <source>
        <dbReference type="Proteomes" id="UP000798808"/>
    </source>
</evidence>
<reference evidence="1 2" key="1">
    <citation type="submission" date="2019-02" db="EMBL/GenBank/DDBJ databases">
        <authorList>
            <person name="Goldberg S.R."/>
            <person name="Haltli B.A."/>
            <person name="Correa H."/>
            <person name="Russell K.G."/>
        </authorList>
    </citation>
    <scope>NUCLEOTIDE SEQUENCE [LARGE SCALE GENOMIC DNA]</scope>
    <source>
        <strain evidence="1 2">JCM 16186</strain>
    </source>
</reference>